<proteinExistence type="predicted"/>
<feature type="compositionally biased region" description="Acidic residues" evidence="1">
    <location>
        <begin position="21"/>
        <end position="45"/>
    </location>
</feature>
<dbReference type="Proteomes" id="UP000824469">
    <property type="component" value="Unassembled WGS sequence"/>
</dbReference>
<comment type="caution">
    <text evidence="2">The sequence shown here is derived from an EMBL/GenBank/DDBJ whole genome shotgun (WGS) entry which is preliminary data.</text>
</comment>
<feature type="non-terminal residue" evidence="2">
    <location>
        <position position="55"/>
    </location>
</feature>
<keyword evidence="3" id="KW-1185">Reference proteome</keyword>
<protein>
    <submittedName>
        <fullName evidence="2">Uncharacterized protein</fullName>
    </submittedName>
</protein>
<dbReference type="AlphaFoldDB" id="A0AA38GFQ1"/>
<name>A0AA38GFQ1_TAXCH</name>
<organism evidence="2 3">
    <name type="scientific">Taxus chinensis</name>
    <name type="common">Chinese yew</name>
    <name type="synonym">Taxus wallichiana var. chinensis</name>
    <dbReference type="NCBI Taxonomy" id="29808"/>
    <lineage>
        <taxon>Eukaryota</taxon>
        <taxon>Viridiplantae</taxon>
        <taxon>Streptophyta</taxon>
        <taxon>Embryophyta</taxon>
        <taxon>Tracheophyta</taxon>
        <taxon>Spermatophyta</taxon>
        <taxon>Pinopsida</taxon>
        <taxon>Pinidae</taxon>
        <taxon>Conifers II</taxon>
        <taxon>Cupressales</taxon>
        <taxon>Taxaceae</taxon>
        <taxon>Taxus</taxon>
    </lineage>
</organism>
<feature type="region of interest" description="Disordered" evidence="1">
    <location>
        <begin position="1"/>
        <end position="55"/>
    </location>
</feature>
<gene>
    <name evidence="2" type="ORF">KI387_017451</name>
</gene>
<dbReference type="EMBL" id="JAHRHJ020000003">
    <property type="protein sequence ID" value="KAH9322812.1"/>
    <property type="molecule type" value="Genomic_DNA"/>
</dbReference>
<reference evidence="2 3" key="1">
    <citation type="journal article" date="2021" name="Nat. Plants">
        <title>The Taxus genome provides insights into paclitaxel biosynthesis.</title>
        <authorList>
            <person name="Xiong X."/>
            <person name="Gou J."/>
            <person name="Liao Q."/>
            <person name="Li Y."/>
            <person name="Zhou Q."/>
            <person name="Bi G."/>
            <person name="Li C."/>
            <person name="Du R."/>
            <person name="Wang X."/>
            <person name="Sun T."/>
            <person name="Guo L."/>
            <person name="Liang H."/>
            <person name="Lu P."/>
            <person name="Wu Y."/>
            <person name="Zhang Z."/>
            <person name="Ro D.K."/>
            <person name="Shang Y."/>
            <person name="Huang S."/>
            <person name="Yan J."/>
        </authorList>
    </citation>
    <scope>NUCLEOTIDE SEQUENCE [LARGE SCALE GENOMIC DNA]</scope>
    <source>
        <strain evidence="2">Ta-2019</strain>
    </source>
</reference>
<sequence length="55" mass="6000">MQEIRARATPRPRAALVVADVPEDLDESESEPEVGDDIDEDDLEDPISSSGAEFD</sequence>
<evidence type="ECO:0000313" key="3">
    <source>
        <dbReference type="Proteomes" id="UP000824469"/>
    </source>
</evidence>
<accession>A0AA38GFQ1</accession>
<evidence type="ECO:0000256" key="1">
    <source>
        <dbReference type="SAM" id="MobiDB-lite"/>
    </source>
</evidence>
<evidence type="ECO:0000313" key="2">
    <source>
        <dbReference type="EMBL" id="KAH9322812.1"/>
    </source>
</evidence>